<evidence type="ECO:0000256" key="12">
    <source>
        <dbReference type="PROSITE-ProRule" id="PRU00169"/>
    </source>
</evidence>
<dbReference type="InterPro" id="IPR003661">
    <property type="entry name" value="HisK_dim/P_dom"/>
</dbReference>
<dbReference type="InterPro" id="IPR036890">
    <property type="entry name" value="HATPase_C_sf"/>
</dbReference>
<dbReference type="SUPFAM" id="SSF52172">
    <property type="entry name" value="CheY-like"/>
    <property type="match status" value="2"/>
</dbReference>
<dbReference type="EC" id="2.7.13.3" evidence="3"/>
<evidence type="ECO:0000256" key="11">
    <source>
        <dbReference type="ARBA" id="ARBA00023136"/>
    </source>
</evidence>
<dbReference type="Pfam" id="PF13426">
    <property type="entry name" value="PAS_9"/>
    <property type="match status" value="3"/>
</dbReference>
<evidence type="ECO:0000313" key="17">
    <source>
        <dbReference type="Proteomes" id="UP000006339"/>
    </source>
</evidence>
<dbReference type="InterPro" id="IPR036097">
    <property type="entry name" value="HisK_dim/P_sf"/>
</dbReference>
<reference evidence="16" key="1">
    <citation type="submission" date="2012-10" db="EMBL/GenBank/DDBJ databases">
        <authorList>
            <person name="Harkins D.M."/>
            <person name="Durkin A.S."/>
            <person name="Brinkac L.M."/>
            <person name="Selengut J.D."/>
            <person name="Sanka R."/>
            <person name="DePew J."/>
            <person name="Purushe J."/>
            <person name="Picardeau M."/>
            <person name="Werts C."/>
            <person name="Goarant C."/>
            <person name="Vinetz J.M."/>
            <person name="Sutton G.G."/>
            <person name="Nelson W.C."/>
            <person name="Fouts D.E."/>
        </authorList>
    </citation>
    <scope>NUCLEOTIDE SEQUENCE [LARGE SCALE GENOMIC DNA]</scope>
    <source>
        <strain evidence="16">200802841</strain>
    </source>
</reference>
<keyword evidence="17" id="KW-1185">Reference proteome</keyword>
<dbReference type="NCBIfam" id="TIGR00229">
    <property type="entry name" value="sensory_box"/>
    <property type="match status" value="3"/>
</dbReference>
<keyword evidence="4 12" id="KW-0597">Phosphoprotein</keyword>
<dbReference type="SMART" id="SM00091">
    <property type="entry name" value="PAS"/>
    <property type="match status" value="3"/>
</dbReference>
<evidence type="ECO:0000256" key="10">
    <source>
        <dbReference type="ARBA" id="ARBA00022989"/>
    </source>
</evidence>
<dbReference type="PROSITE" id="PS50113">
    <property type="entry name" value="PAC"/>
    <property type="match status" value="1"/>
</dbReference>
<dbReference type="Pfam" id="PF02518">
    <property type="entry name" value="HATPase_c"/>
    <property type="match status" value="1"/>
</dbReference>
<keyword evidence="8" id="KW-0418">Kinase</keyword>
<organism evidence="16 17">
    <name type="scientific">Leptospira kirschneri str. 200802841</name>
    <dbReference type="NCBI Taxonomy" id="1193047"/>
    <lineage>
        <taxon>Bacteria</taxon>
        <taxon>Pseudomonadati</taxon>
        <taxon>Spirochaetota</taxon>
        <taxon>Spirochaetia</taxon>
        <taxon>Leptospirales</taxon>
        <taxon>Leptospiraceae</taxon>
        <taxon>Leptospira</taxon>
    </lineage>
</organism>
<keyword evidence="10" id="KW-1133">Transmembrane helix</keyword>
<dbReference type="SMART" id="SM00388">
    <property type="entry name" value="HisKA"/>
    <property type="match status" value="1"/>
</dbReference>
<evidence type="ECO:0000259" key="15">
    <source>
        <dbReference type="PROSITE" id="PS50113"/>
    </source>
</evidence>
<dbReference type="PROSITE" id="PS50109">
    <property type="entry name" value="HIS_KIN"/>
    <property type="match status" value="1"/>
</dbReference>
<dbReference type="PANTHER" id="PTHR45339:SF3">
    <property type="entry name" value="HISTIDINE KINASE"/>
    <property type="match status" value="1"/>
</dbReference>
<dbReference type="InterPro" id="IPR003594">
    <property type="entry name" value="HATPase_dom"/>
</dbReference>
<evidence type="ECO:0000256" key="4">
    <source>
        <dbReference type="ARBA" id="ARBA00022553"/>
    </source>
</evidence>
<evidence type="ECO:0000256" key="3">
    <source>
        <dbReference type="ARBA" id="ARBA00012438"/>
    </source>
</evidence>
<keyword evidence="11" id="KW-0472">Membrane</keyword>
<dbReference type="EMBL" id="AKWH02000068">
    <property type="protein sequence ID" value="EKO50133.1"/>
    <property type="molecule type" value="Genomic_DNA"/>
</dbReference>
<dbReference type="InterPro" id="IPR005467">
    <property type="entry name" value="His_kinase_dom"/>
</dbReference>
<feature type="modified residue" description="4-aspartylphosphate" evidence="12">
    <location>
        <position position="964"/>
    </location>
</feature>
<dbReference type="GO" id="GO:0005524">
    <property type="term" value="F:ATP binding"/>
    <property type="evidence" value="ECO:0007669"/>
    <property type="project" value="UniProtKB-KW"/>
</dbReference>
<feature type="domain" description="Response regulatory" evidence="14">
    <location>
        <begin position="915"/>
        <end position="1031"/>
    </location>
</feature>
<evidence type="ECO:0000256" key="5">
    <source>
        <dbReference type="ARBA" id="ARBA00022679"/>
    </source>
</evidence>
<dbReference type="SUPFAM" id="SSF55874">
    <property type="entry name" value="ATPase domain of HSP90 chaperone/DNA topoisomerase II/histidine kinase"/>
    <property type="match status" value="1"/>
</dbReference>
<dbReference type="InterPro" id="IPR004358">
    <property type="entry name" value="Sig_transdc_His_kin-like_C"/>
</dbReference>
<gene>
    <name evidence="16" type="ORF">LEP1GSC131_2864</name>
</gene>
<dbReference type="SUPFAM" id="SSF55785">
    <property type="entry name" value="PYP-like sensor domain (PAS domain)"/>
    <property type="match status" value="3"/>
</dbReference>
<dbReference type="Proteomes" id="UP000006339">
    <property type="component" value="Unassembled WGS sequence"/>
</dbReference>
<feature type="domain" description="Histidine kinase" evidence="13">
    <location>
        <begin position="527"/>
        <end position="748"/>
    </location>
</feature>
<dbReference type="SMART" id="SM00448">
    <property type="entry name" value="REC"/>
    <property type="match status" value="1"/>
</dbReference>
<dbReference type="CDD" id="cd00082">
    <property type="entry name" value="HisKA"/>
    <property type="match status" value="1"/>
</dbReference>
<dbReference type="PRINTS" id="PR00344">
    <property type="entry name" value="BCTRLSENSOR"/>
</dbReference>
<comment type="catalytic activity">
    <reaction evidence="1">
        <text>ATP + protein L-histidine = ADP + protein N-phospho-L-histidine.</text>
        <dbReference type="EC" id="2.7.13.3"/>
    </reaction>
</comment>
<dbReference type="InterPro" id="IPR035965">
    <property type="entry name" value="PAS-like_dom_sf"/>
</dbReference>
<name>A0A828Y613_9LEPT</name>
<dbReference type="GO" id="GO:0000155">
    <property type="term" value="F:phosphorelay sensor kinase activity"/>
    <property type="evidence" value="ECO:0007669"/>
    <property type="project" value="InterPro"/>
</dbReference>
<dbReference type="FunFam" id="3.30.450.20:FF:000186">
    <property type="entry name" value="Unplaced genomic scaffold supercont2.18, whole genome shotgun sequence"/>
    <property type="match status" value="1"/>
</dbReference>
<accession>A0A828Y613</accession>
<comment type="subcellular location">
    <subcellularLocation>
        <location evidence="2">Membrane</location>
    </subcellularLocation>
</comment>
<dbReference type="CDD" id="cd17546">
    <property type="entry name" value="REC_hyHK_CKI1_RcsC-like"/>
    <property type="match status" value="1"/>
</dbReference>
<dbReference type="InterPro" id="IPR000700">
    <property type="entry name" value="PAS-assoc_C"/>
</dbReference>
<evidence type="ECO:0000256" key="8">
    <source>
        <dbReference type="ARBA" id="ARBA00022777"/>
    </source>
</evidence>
<dbReference type="SUPFAM" id="SSF47384">
    <property type="entry name" value="Homodimeric domain of signal transducing histidine kinase"/>
    <property type="match status" value="1"/>
</dbReference>
<dbReference type="InterPro" id="IPR011006">
    <property type="entry name" value="CheY-like_superfamily"/>
</dbReference>
<dbReference type="Gene3D" id="3.40.50.2300">
    <property type="match status" value="2"/>
</dbReference>
<evidence type="ECO:0000256" key="1">
    <source>
        <dbReference type="ARBA" id="ARBA00000085"/>
    </source>
</evidence>
<keyword evidence="9" id="KW-0067">ATP-binding</keyword>
<dbReference type="PROSITE" id="PS50110">
    <property type="entry name" value="RESPONSE_REGULATORY"/>
    <property type="match status" value="1"/>
</dbReference>
<dbReference type="FunFam" id="3.30.565.10:FF:000010">
    <property type="entry name" value="Sensor histidine kinase RcsC"/>
    <property type="match status" value="1"/>
</dbReference>
<proteinExistence type="predicted"/>
<dbReference type="Gene3D" id="3.30.450.20">
    <property type="entry name" value="PAS domain"/>
    <property type="match status" value="3"/>
</dbReference>
<dbReference type="Pfam" id="PF00072">
    <property type="entry name" value="Response_reg"/>
    <property type="match status" value="1"/>
</dbReference>
<comment type="caution">
    <text evidence="16">The sequence shown here is derived from an EMBL/GenBank/DDBJ whole genome shotgun (WGS) entry which is preliminary data.</text>
</comment>
<dbReference type="FunFam" id="3.40.50.2300:FF:000285">
    <property type="entry name" value="Putative sensor histidine kinase/response regulator"/>
    <property type="match status" value="1"/>
</dbReference>
<dbReference type="AlphaFoldDB" id="A0A828Y613"/>
<evidence type="ECO:0000256" key="7">
    <source>
        <dbReference type="ARBA" id="ARBA00022741"/>
    </source>
</evidence>
<keyword evidence="6" id="KW-0812">Transmembrane</keyword>
<feature type="domain" description="PAC" evidence="15">
    <location>
        <begin position="339"/>
        <end position="393"/>
    </location>
</feature>
<dbReference type="SMART" id="SM00387">
    <property type="entry name" value="HATPase_c"/>
    <property type="match status" value="1"/>
</dbReference>
<dbReference type="Gene3D" id="1.10.287.130">
    <property type="match status" value="1"/>
</dbReference>
<dbReference type="CDD" id="cd00156">
    <property type="entry name" value="REC"/>
    <property type="match status" value="1"/>
</dbReference>
<dbReference type="FunFam" id="1.10.287.130:FF:000004">
    <property type="entry name" value="Ethylene receptor 1"/>
    <property type="match status" value="1"/>
</dbReference>
<dbReference type="GO" id="GO:0016020">
    <property type="term" value="C:membrane"/>
    <property type="evidence" value="ECO:0007669"/>
    <property type="project" value="UniProtKB-SubCell"/>
</dbReference>
<dbReference type="CDD" id="cd16922">
    <property type="entry name" value="HATPase_EvgS-ArcB-TorS-like"/>
    <property type="match status" value="1"/>
</dbReference>
<protein>
    <recommendedName>
        <fullName evidence="3">histidine kinase</fullName>
        <ecNumber evidence="3">2.7.13.3</ecNumber>
    </recommendedName>
</protein>
<dbReference type="InterPro" id="IPR001789">
    <property type="entry name" value="Sig_transdc_resp-reg_receiver"/>
</dbReference>
<evidence type="ECO:0000256" key="2">
    <source>
        <dbReference type="ARBA" id="ARBA00004370"/>
    </source>
</evidence>
<dbReference type="Pfam" id="PF00512">
    <property type="entry name" value="HisKA"/>
    <property type="match status" value="1"/>
</dbReference>
<keyword evidence="7" id="KW-0547">Nucleotide-binding</keyword>
<dbReference type="Gene3D" id="3.30.565.10">
    <property type="entry name" value="Histidine kinase-like ATPase, C-terminal domain"/>
    <property type="match status" value="1"/>
</dbReference>
<evidence type="ECO:0000256" key="6">
    <source>
        <dbReference type="ARBA" id="ARBA00022692"/>
    </source>
</evidence>
<dbReference type="PANTHER" id="PTHR45339">
    <property type="entry name" value="HYBRID SIGNAL TRANSDUCTION HISTIDINE KINASE J"/>
    <property type="match status" value="1"/>
</dbReference>
<keyword evidence="5" id="KW-0808">Transferase</keyword>
<evidence type="ECO:0000259" key="13">
    <source>
        <dbReference type="PROSITE" id="PS50109"/>
    </source>
</evidence>
<dbReference type="InterPro" id="IPR000014">
    <property type="entry name" value="PAS"/>
</dbReference>
<sequence>MLVSDSKAEIIFVNKKMTSLRSDSNFLILNSSGEIITWNFYKPLQEFESNLERKIHPSQWNWAVSDSWTSVWKKAKSPRKKTSFLKVSYITQKKEPLDLEVKIVFLENNHILLLFFTNFEFYFSETPSIFLQDSELRSTIFQKSANAILLLDPDKDLILEINQTASKYFEIQNQSEILNLPFSNLLAQDFTHSEYISRKKKILSGETPSWDLEFKTFRGKKFWGNTSCRMISTHLNKIILVQIKDITEKVNTRKSLLEQAGTIAEHEANLNAIIENSEAMIWSIDKNYKLLIFNSQFQNVMQDFYHSEISAGFNLFQKELPTEIAKYWKEFYDRALSGEKLSVARKRPNQDGTFVFSELSFHPIRNTEYEITGVSAISVDITDKKLAEEKFRLLFERSSEPHVLYDDSGIFECNPATLRMLRCPDKKLVLGKHPIHFSVETEKEKTNELESIALEKGSYTFEWVYKRFNEEEFSVEVTLIPIIIHQKRVFLSVWHEITERKVYEDSLKRAKEIAEAASKAKTDFLAMMSHEIRTPLNGVIGTVSLLEGTSLNAEQKEYLDIIKSSGQNLLILLNDILDLSRIESGQLKLEIQPVSPEKLTNEVVSLFRPMAEEKGLTVESEISPNVPNWIISDPYRLRQVLTNLIGNSIKFTEKGKIHLSVEAEKFPNDKFRLIFHVKDTGIGIAEEKLELLFRAFSQVDSSTTRKYGGSGLGLTISKKLAELMKGEITVKSQVNLGSEFSLSILTEKLEYEIPAGIQELHSKNLATSAVISIQEFHFKEQIKKFCERNGFSVKTTRTAKETIRMIGEEERIGVFLTDLNFPDMNLPEMLNELKKQNPSLKLTIILFMEKELKDSYYLVTNGLFNRPGFQIFMMFKPILLEELSKNFEKAFPIKVLKKEKQNENKKFLSEKIPLQILLVEDNVINQKIALRLLTKLGYNAESALNGLEAIEKLKTKNYDLIFMDIQMPEIDGYETTFQIRKDFGKSKPVIVAMTANAMEGDREKCLEAGMNAYISKPIQIQDIESTIVLLFQP</sequence>
<evidence type="ECO:0000256" key="9">
    <source>
        <dbReference type="ARBA" id="ARBA00022840"/>
    </source>
</evidence>
<evidence type="ECO:0000259" key="14">
    <source>
        <dbReference type="PROSITE" id="PS50110"/>
    </source>
</evidence>
<evidence type="ECO:0000313" key="16">
    <source>
        <dbReference type="EMBL" id="EKO50133.1"/>
    </source>
</evidence>